<feature type="region of interest" description="Disordered" evidence="1">
    <location>
        <begin position="193"/>
        <end position="324"/>
    </location>
</feature>
<keyword evidence="2" id="KW-1185">Reference proteome</keyword>
<proteinExistence type="predicted"/>
<protein>
    <submittedName>
        <fullName evidence="3">Uncharacterized protein</fullName>
    </submittedName>
</protein>
<dbReference type="AlphaFoldDB" id="A0A914N396"/>
<feature type="compositionally biased region" description="Polar residues" evidence="1">
    <location>
        <begin position="276"/>
        <end position="317"/>
    </location>
</feature>
<feature type="compositionally biased region" description="Low complexity" evidence="1">
    <location>
        <begin position="9"/>
        <end position="30"/>
    </location>
</feature>
<name>A0A914N396_MELIC</name>
<accession>A0A914N396</accession>
<feature type="compositionally biased region" description="Polar residues" evidence="1">
    <location>
        <begin position="31"/>
        <end position="44"/>
    </location>
</feature>
<evidence type="ECO:0000256" key="1">
    <source>
        <dbReference type="SAM" id="MobiDB-lite"/>
    </source>
</evidence>
<dbReference type="WBParaSite" id="Minc3s02926g32088">
    <property type="protein sequence ID" value="Minc3s02926g32088"/>
    <property type="gene ID" value="Minc3s02926g32088"/>
</dbReference>
<dbReference type="Proteomes" id="UP000887563">
    <property type="component" value="Unplaced"/>
</dbReference>
<evidence type="ECO:0000313" key="3">
    <source>
        <dbReference type="WBParaSite" id="Minc3s02926g32088"/>
    </source>
</evidence>
<organism evidence="2 3">
    <name type="scientific">Meloidogyne incognita</name>
    <name type="common">Southern root-knot nematode worm</name>
    <name type="synonym">Oxyuris incognita</name>
    <dbReference type="NCBI Taxonomy" id="6306"/>
    <lineage>
        <taxon>Eukaryota</taxon>
        <taxon>Metazoa</taxon>
        <taxon>Ecdysozoa</taxon>
        <taxon>Nematoda</taxon>
        <taxon>Chromadorea</taxon>
        <taxon>Rhabditida</taxon>
        <taxon>Tylenchina</taxon>
        <taxon>Tylenchomorpha</taxon>
        <taxon>Tylenchoidea</taxon>
        <taxon>Meloidogynidae</taxon>
        <taxon>Meloidogyninae</taxon>
        <taxon>Meloidogyne</taxon>
        <taxon>Meloidogyne incognita group</taxon>
    </lineage>
</organism>
<feature type="compositionally biased region" description="Pro residues" evidence="1">
    <location>
        <begin position="368"/>
        <end position="378"/>
    </location>
</feature>
<reference evidence="3" key="1">
    <citation type="submission" date="2022-11" db="UniProtKB">
        <authorList>
            <consortium name="WormBaseParasite"/>
        </authorList>
    </citation>
    <scope>IDENTIFICATION</scope>
</reference>
<feature type="compositionally biased region" description="Polar residues" evidence="1">
    <location>
        <begin position="356"/>
        <end position="366"/>
    </location>
</feature>
<feature type="region of interest" description="Disordered" evidence="1">
    <location>
        <begin position="1"/>
        <end position="65"/>
    </location>
</feature>
<evidence type="ECO:0000313" key="2">
    <source>
        <dbReference type="Proteomes" id="UP000887563"/>
    </source>
</evidence>
<feature type="region of interest" description="Disordered" evidence="1">
    <location>
        <begin position="356"/>
        <end position="399"/>
    </location>
</feature>
<feature type="compositionally biased region" description="Polar residues" evidence="1">
    <location>
        <begin position="238"/>
        <end position="257"/>
    </location>
</feature>
<sequence length="399" mass="43219">MQTKHAIVPGQNMTNNNRNMPQNMPGGMNQTNTNRGAPNSNFRLTNPRSSNPPSKPPMIRPNNQTQQMPPKMLNNGIGGGINNPNFGAIPPPQYNPQLGGHSQVGGNNDLISHNGPYPGYGLHPQDPSMLDNHGFAGGYGFNSNGGYDASNSNYIRPAVRIQITASLPGPLPQNFPNSNQGIGGMNNFDFGTGQQTFQPQQMVPHQHAAPPKNQAVARSSSMRILNRSVPPNMRDGMKQTSIGTSRQIRPTKKQPSGANIEPDNESESNDFKQRSVGRSQSMRNPIMTTNMPVGRNNANSRGTHNSTRQINPPTMQANVPVRNPGMVGINNSNSGNQMINQIPTQSSQFGGNNNWNTQMSVPQSGYPSMPPQMPPQQPMIPYTGHDINNPGYTPQPARG</sequence>